<gene>
    <name evidence="1" type="ORF">GCM10009854_30280</name>
</gene>
<dbReference type="EMBL" id="BAAARA010000009">
    <property type="protein sequence ID" value="GAA2350441.1"/>
    <property type="molecule type" value="Genomic_DNA"/>
</dbReference>
<evidence type="ECO:0000313" key="2">
    <source>
        <dbReference type="Proteomes" id="UP001501218"/>
    </source>
</evidence>
<dbReference type="Proteomes" id="UP001501218">
    <property type="component" value="Unassembled WGS sequence"/>
</dbReference>
<protein>
    <submittedName>
        <fullName evidence="1">Uncharacterized protein</fullName>
    </submittedName>
</protein>
<sequence length="246" mass="27101">MHDSPRIGEGWLPESAAGDGALREGSAAGLLADFSHLDGPGFRASDLHRSIRDFYERTSAWGMEVWTQWHPLFQPAGELVSRLFGRRVQQLALPTRPLEVARGMDSKVVPIIGPGGDQQAAGWIRKLRSTGEYVFSGRYSTRVLPDAESPSVHVTFPLESGNLQVFLRPTALSDGSLELRSPAGGFGDNGAYVVVEDGGRAFAARVPLHEVFHVHLDERATLRTDHRLSLWSAPVVRLHYKLFENP</sequence>
<comment type="caution">
    <text evidence="1">The sequence shown here is derived from an EMBL/GenBank/DDBJ whole genome shotgun (WGS) entry which is preliminary data.</text>
</comment>
<keyword evidence="2" id="KW-1185">Reference proteome</keyword>
<organism evidence="1 2">
    <name type="scientific">Saccharopolyspora halophila</name>
    <dbReference type="NCBI Taxonomy" id="405551"/>
    <lineage>
        <taxon>Bacteria</taxon>
        <taxon>Bacillati</taxon>
        <taxon>Actinomycetota</taxon>
        <taxon>Actinomycetes</taxon>
        <taxon>Pseudonocardiales</taxon>
        <taxon>Pseudonocardiaceae</taxon>
        <taxon>Saccharopolyspora</taxon>
    </lineage>
</organism>
<evidence type="ECO:0000313" key="1">
    <source>
        <dbReference type="EMBL" id="GAA2350441.1"/>
    </source>
</evidence>
<name>A0ABN3GGB1_9PSEU</name>
<accession>A0ABN3GGB1</accession>
<proteinExistence type="predicted"/>
<reference evidence="1 2" key="1">
    <citation type="journal article" date="2019" name="Int. J. Syst. Evol. Microbiol.">
        <title>The Global Catalogue of Microorganisms (GCM) 10K type strain sequencing project: providing services to taxonomists for standard genome sequencing and annotation.</title>
        <authorList>
            <consortium name="The Broad Institute Genomics Platform"/>
            <consortium name="The Broad Institute Genome Sequencing Center for Infectious Disease"/>
            <person name="Wu L."/>
            <person name="Ma J."/>
        </authorList>
    </citation>
    <scope>NUCLEOTIDE SEQUENCE [LARGE SCALE GENOMIC DNA]</scope>
    <source>
        <strain evidence="1 2">JCM 16221</strain>
    </source>
</reference>